<dbReference type="InterPro" id="IPR017451">
    <property type="entry name" value="F-box-assoc_interact_dom"/>
</dbReference>
<dbReference type="Gene3D" id="1.20.1280.50">
    <property type="match status" value="1"/>
</dbReference>
<feature type="domain" description="F-box" evidence="1">
    <location>
        <begin position="1"/>
        <end position="43"/>
    </location>
</feature>
<organism evidence="2 3">
    <name type="scientific">Heracleum sosnowskyi</name>
    <dbReference type="NCBI Taxonomy" id="360622"/>
    <lineage>
        <taxon>Eukaryota</taxon>
        <taxon>Viridiplantae</taxon>
        <taxon>Streptophyta</taxon>
        <taxon>Embryophyta</taxon>
        <taxon>Tracheophyta</taxon>
        <taxon>Spermatophyta</taxon>
        <taxon>Magnoliopsida</taxon>
        <taxon>eudicotyledons</taxon>
        <taxon>Gunneridae</taxon>
        <taxon>Pentapetalae</taxon>
        <taxon>asterids</taxon>
        <taxon>campanulids</taxon>
        <taxon>Apiales</taxon>
        <taxon>Apiaceae</taxon>
        <taxon>Apioideae</taxon>
        <taxon>apioid superclade</taxon>
        <taxon>Tordylieae</taxon>
        <taxon>Tordyliinae</taxon>
        <taxon>Heracleum</taxon>
    </lineage>
</organism>
<dbReference type="Proteomes" id="UP001237642">
    <property type="component" value="Unassembled WGS sequence"/>
</dbReference>
<evidence type="ECO:0000259" key="1">
    <source>
        <dbReference type="PROSITE" id="PS50181"/>
    </source>
</evidence>
<dbReference type="AlphaFoldDB" id="A0AAD8IIU2"/>
<protein>
    <submittedName>
        <fullName evidence="2">F-box domain-containing protein</fullName>
    </submittedName>
</protein>
<dbReference type="InterPro" id="IPR001810">
    <property type="entry name" value="F-box_dom"/>
</dbReference>
<dbReference type="CDD" id="cd22157">
    <property type="entry name" value="F-box_AtFBW1-like"/>
    <property type="match status" value="1"/>
</dbReference>
<gene>
    <name evidence="2" type="ORF">POM88_022932</name>
</gene>
<dbReference type="PROSITE" id="PS50181">
    <property type="entry name" value="FBOX"/>
    <property type="match status" value="1"/>
</dbReference>
<accession>A0AAD8IIU2</accession>
<dbReference type="InterPro" id="IPR036047">
    <property type="entry name" value="F-box-like_dom_sf"/>
</dbReference>
<dbReference type="Pfam" id="PF08268">
    <property type="entry name" value="FBA_3"/>
    <property type="match status" value="1"/>
</dbReference>
<dbReference type="PANTHER" id="PTHR31672">
    <property type="entry name" value="BNACNNG10540D PROTEIN"/>
    <property type="match status" value="1"/>
</dbReference>
<evidence type="ECO:0000313" key="2">
    <source>
        <dbReference type="EMBL" id="KAK1385197.1"/>
    </source>
</evidence>
<evidence type="ECO:0000313" key="3">
    <source>
        <dbReference type="Proteomes" id="UP001237642"/>
    </source>
</evidence>
<dbReference type="SMART" id="SM00256">
    <property type="entry name" value="FBOX"/>
    <property type="match status" value="1"/>
</dbReference>
<proteinExistence type="predicted"/>
<sequence length="302" mass="33918">MELPNELVDEILTRVPVKYVLRCRCVSKEWCSVIDNTNFLEKYLKVSVERNRGGVLIQGSALDDSGRKYLVADIESLEDGSAINDISEEVGGVFNGARVIGSDNGLVCLSMSGDDMDSMFLLNPCTRKCKKLPVPGTELLEKNNLSRYFLGGFGYDRVSNDYKVVLMACCNLPTIGIMAIVYSLKKNSWTPIPGVFTAENVGFIDIWGTFAYDVLRWRAINLTSMDSFIVGFDLALQQFTEPQHYIGNVQLVDIRIEKTVAEEMSANPIFRSFRSHGLLMYSKSLEKILLQVHRESFPTHRG</sequence>
<reference evidence="2" key="2">
    <citation type="submission" date="2023-05" db="EMBL/GenBank/DDBJ databases">
        <authorList>
            <person name="Schelkunov M.I."/>
        </authorList>
    </citation>
    <scope>NUCLEOTIDE SEQUENCE</scope>
    <source>
        <strain evidence="2">Hsosn_3</strain>
        <tissue evidence="2">Leaf</tissue>
    </source>
</reference>
<dbReference type="InterPro" id="IPR013187">
    <property type="entry name" value="F-box-assoc_dom_typ3"/>
</dbReference>
<dbReference type="NCBIfam" id="TIGR01640">
    <property type="entry name" value="F_box_assoc_1"/>
    <property type="match status" value="1"/>
</dbReference>
<dbReference type="EMBL" id="JAUIZM010000005">
    <property type="protein sequence ID" value="KAK1385197.1"/>
    <property type="molecule type" value="Genomic_DNA"/>
</dbReference>
<comment type="caution">
    <text evidence="2">The sequence shown here is derived from an EMBL/GenBank/DDBJ whole genome shotgun (WGS) entry which is preliminary data.</text>
</comment>
<dbReference type="Pfam" id="PF00646">
    <property type="entry name" value="F-box"/>
    <property type="match status" value="1"/>
</dbReference>
<dbReference type="SUPFAM" id="SSF81383">
    <property type="entry name" value="F-box domain"/>
    <property type="match status" value="1"/>
</dbReference>
<reference evidence="2" key="1">
    <citation type="submission" date="2023-02" db="EMBL/GenBank/DDBJ databases">
        <title>Genome of toxic invasive species Heracleum sosnowskyi carries increased number of genes despite the absence of recent whole-genome duplications.</title>
        <authorList>
            <person name="Schelkunov M."/>
            <person name="Shtratnikova V."/>
            <person name="Makarenko M."/>
            <person name="Klepikova A."/>
            <person name="Omelchenko D."/>
            <person name="Novikova G."/>
            <person name="Obukhova E."/>
            <person name="Bogdanov V."/>
            <person name="Penin A."/>
            <person name="Logacheva M."/>
        </authorList>
    </citation>
    <scope>NUCLEOTIDE SEQUENCE</scope>
    <source>
        <strain evidence="2">Hsosn_3</strain>
        <tissue evidence="2">Leaf</tissue>
    </source>
</reference>
<keyword evidence="3" id="KW-1185">Reference proteome</keyword>
<dbReference type="PANTHER" id="PTHR31672:SF13">
    <property type="entry name" value="F-BOX PROTEIN CPR30-LIKE"/>
    <property type="match status" value="1"/>
</dbReference>
<dbReference type="InterPro" id="IPR050796">
    <property type="entry name" value="SCF_F-box_component"/>
</dbReference>
<name>A0AAD8IIU2_9APIA</name>